<dbReference type="GO" id="GO:0016020">
    <property type="term" value="C:membrane"/>
    <property type="evidence" value="ECO:0007669"/>
    <property type="project" value="GOC"/>
</dbReference>
<accession>A0A926D9E2</accession>
<dbReference type="PANTHER" id="PTHR43025:SF3">
    <property type="entry name" value="MONOGALACTOSYLDIACYLGLYCEROL SYNTHASE 1, CHLOROPLASTIC"/>
    <property type="match status" value="1"/>
</dbReference>
<dbReference type="RefSeq" id="WP_249318553.1">
    <property type="nucleotide sequence ID" value="NZ_JACRSN010000004.1"/>
</dbReference>
<dbReference type="Pfam" id="PF06925">
    <property type="entry name" value="MGDG_synth"/>
    <property type="match status" value="1"/>
</dbReference>
<dbReference type="Proteomes" id="UP000651482">
    <property type="component" value="Unassembled WGS sequence"/>
</dbReference>
<comment type="caution">
    <text evidence="5">The sequence shown here is derived from an EMBL/GenBank/DDBJ whole genome shotgun (WGS) entry which is preliminary data.</text>
</comment>
<keyword evidence="6" id="KW-1185">Reference proteome</keyword>
<comment type="similarity">
    <text evidence="1">Belongs to the glycosyltransferase 28 family.</text>
</comment>
<dbReference type="PANTHER" id="PTHR43025">
    <property type="entry name" value="MONOGALACTOSYLDIACYLGLYCEROL SYNTHASE"/>
    <property type="match status" value="1"/>
</dbReference>
<name>A0A926D9E2_9FIRM</name>
<evidence type="ECO:0000313" key="6">
    <source>
        <dbReference type="Proteomes" id="UP000651482"/>
    </source>
</evidence>
<dbReference type="InterPro" id="IPR009695">
    <property type="entry name" value="Diacylglyc_glucosyltr_N"/>
</dbReference>
<dbReference type="InterPro" id="IPR050519">
    <property type="entry name" value="Glycosyltransf_28_UgtP"/>
</dbReference>
<evidence type="ECO:0000256" key="2">
    <source>
        <dbReference type="ARBA" id="ARBA00022676"/>
    </source>
</evidence>
<sequence>MQKKILVLSCNTGQGHNSAAQAVTEAFLAHGADCQRQDALSFAGENVSRVISKSYIGVAVKAPRFFHLLYEAGGFISSDKHRSIVYAVNCAYAGALCEYIRAEKFDAVIAPHLFPAEALTHMRKHDMTQVHWYAVATDYTCIPFWEETAPDRFFIPHASLAQEFLDRGIPQERLCATGIPVRRAFQEKAAKQEARARLSLSAEGKLYLIMSGSMGFGNLGKLIDPLLAACGEHDHVAVICGNNASLKGALAARYAQQTQLTLIGYTEEAALYMDACDVLLTKPGGLTSTEAAVKNVPLVHTAPIPGCETCNRNFFGQHGLSISGETPEECAAAAVALAWDAQRQSRMLSAQREWINPKAADEICEFVLAQCGG</sequence>
<protein>
    <submittedName>
        <fullName evidence="5">Glycosyl transferase</fullName>
    </submittedName>
</protein>
<dbReference type="EMBL" id="JACRSN010000004">
    <property type="protein sequence ID" value="MBC8533204.1"/>
    <property type="molecule type" value="Genomic_DNA"/>
</dbReference>
<organism evidence="5 6">
    <name type="scientific">Yeguia hominis</name>
    <dbReference type="NCBI Taxonomy" id="2763662"/>
    <lineage>
        <taxon>Bacteria</taxon>
        <taxon>Bacillati</taxon>
        <taxon>Bacillota</taxon>
        <taxon>Clostridia</taxon>
        <taxon>Eubacteriales</taxon>
        <taxon>Yeguiaceae</taxon>
        <taxon>Yeguia</taxon>
    </lineage>
</organism>
<dbReference type="Gene3D" id="3.40.50.2000">
    <property type="entry name" value="Glycogen Phosphorylase B"/>
    <property type="match status" value="1"/>
</dbReference>
<dbReference type="SUPFAM" id="SSF53756">
    <property type="entry name" value="UDP-Glycosyltransferase/glycogen phosphorylase"/>
    <property type="match status" value="1"/>
</dbReference>
<keyword evidence="3 5" id="KW-0808">Transferase</keyword>
<feature type="domain" description="Diacylglycerol glucosyltransferase N-terminal" evidence="4">
    <location>
        <begin position="16"/>
        <end position="181"/>
    </location>
</feature>
<dbReference type="GO" id="GO:0016758">
    <property type="term" value="F:hexosyltransferase activity"/>
    <property type="evidence" value="ECO:0007669"/>
    <property type="project" value="InterPro"/>
</dbReference>
<gene>
    <name evidence="5" type="ORF">IAG03_04150</name>
</gene>
<proteinExistence type="inferred from homology"/>
<evidence type="ECO:0000256" key="1">
    <source>
        <dbReference type="ARBA" id="ARBA00006962"/>
    </source>
</evidence>
<dbReference type="GO" id="GO:0009247">
    <property type="term" value="P:glycolipid biosynthetic process"/>
    <property type="evidence" value="ECO:0007669"/>
    <property type="project" value="InterPro"/>
</dbReference>
<evidence type="ECO:0000313" key="5">
    <source>
        <dbReference type="EMBL" id="MBC8533204.1"/>
    </source>
</evidence>
<keyword evidence="2" id="KW-0328">Glycosyltransferase</keyword>
<dbReference type="AlphaFoldDB" id="A0A926D9E2"/>
<evidence type="ECO:0000256" key="3">
    <source>
        <dbReference type="ARBA" id="ARBA00022679"/>
    </source>
</evidence>
<reference evidence="5" key="1">
    <citation type="submission" date="2020-08" db="EMBL/GenBank/DDBJ databases">
        <title>Genome public.</title>
        <authorList>
            <person name="Liu C."/>
            <person name="Sun Q."/>
        </authorList>
    </citation>
    <scope>NUCLEOTIDE SEQUENCE</scope>
    <source>
        <strain evidence="5">NSJ-40</strain>
    </source>
</reference>
<evidence type="ECO:0000259" key="4">
    <source>
        <dbReference type="Pfam" id="PF06925"/>
    </source>
</evidence>